<dbReference type="CDD" id="cd02769">
    <property type="entry name" value="MopB_DMSOR-BSOR-TMAOR"/>
    <property type="match status" value="1"/>
</dbReference>
<evidence type="ECO:0000256" key="4">
    <source>
        <dbReference type="ARBA" id="ARBA00022723"/>
    </source>
</evidence>
<dbReference type="InterPro" id="IPR041954">
    <property type="entry name" value="CT_DMSOR/BSOR/TMAOR"/>
</dbReference>
<dbReference type="EMBL" id="JBHSRS010000082">
    <property type="protein sequence ID" value="MFC6283299.1"/>
    <property type="molecule type" value="Genomic_DNA"/>
</dbReference>
<evidence type="ECO:0000259" key="9">
    <source>
        <dbReference type="Pfam" id="PF18364"/>
    </source>
</evidence>
<dbReference type="Pfam" id="PF01568">
    <property type="entry name" value="Molydop_binding"/>
    <property type="match status" value="1"/>
</dbReference>
<keyword evidence="11" id="KW-1185">Reference proteome</keyword>
<dbReference type="Gene3D" id="3.40.228.10">
    <property type="entry name" value="Dimethylsulfoxide Reductase, domain 2"/>
    <property type="match status" value="1"/>
</dbReference>
<organism evidence="10 11">
    <name type="scientific">Polaromonas aquatica</name>
    <dbReference type="NCBI Taxonomy" id="332657"/>
    <lineage>
        <taxon>Bacteria</taxon>
        <taxon>Pseudomonadati</taxon>
        <taxon>Pseudomonadota</taxon>
        <taxon>Betaproteobacteria</taxon>
        <taxon>Burkholderiales</taxon>
        <taxon>Comamonadaceae</taxon>
        <taxon>Polaromonas</taxon>
    </lineage>
</organism>
<name>A0ABW1U0C1_9BURK</name>
<feature type="domain" description="Molybdopterin dinucleotide-binding" evidence="8">
    <location>
        <begin position="644"/>
        <end position="766"/>
    </location>
</feature>
<dbReference type="SUPFAM" id="SSF53706">
    <property type="entry name" value="Formate dehydrogenase/DMSO reductase, domains 1-3"/>
    <property type="match status" value="1"/>
</dbReference>
<evidence type="ECO:0000259" key="7">
    <source>
        <dbReference type="Pfam" id="PF00384"/>
    </source>
</evidence>
<evidence type="ECO:0000313" key="10">
    <source>
        <dbReference type="EMBL" id="MFC6283299.1"/>
    </source>
</evidence>
<feature type="domain" description="Molybdopterin oxidoreductase N-terminal" evidence="9">
    <location>
        <begin position="22"/>
        <end position="61"/>
    </location>
</feature>
<dbReference type="InterPro" id="IPR006656">
    <property type="entry name" value="Mopterin_OxRdtase"/>
</dbReference>
<dbReference type="Pfam" id="PF18364">
    <property type="entry name" value="Molybdopterin_N"/>
    <property type="match status" value="1"/>
</dbReference>
<dbReference type="Gene3D" id="3.90.55.10">
    <property type="entry name" value="Dimethylsulfoxide Reductase, domain 3"/>
    <property type="match status" value="1"/>
</dbReference>
<dbReference type="Gene3D" id="2.40.40.20">
    <property type="match status" value="1"/>
</dbReference>
<evidence type="ECO:0000256" key="3">
    <source>
        <dbReference type="ARBA" id="ARBA00022505"/>
    </source>
</evidence>
<dbReference type="CDD" id="cd02793">
    <property type="entry name" value="MopB_CT_DMSOR-BSOR-TMAOR"/>
    <property type="match status" value="1"/>
</dbReference>
<evidence type="ECO:0000256" key="6">
    <source>
        <dbReference type="ARBA" id="ARBA00023002"/>
    </source>
</evidence>
<dbReference type="InterPro" id="IPR009010">
    <property type="entry name" value="Asp_de-COase-like_dom_sf"/>
</dbReference>
<dbReference type="PANTHER" id="PTHR43742:SF10">
    <property type="entry name" value="TRIMETHYLAMINE-N-OXIDE REDUCTASE 2"/>
    <property type="match status" value="1"/>
</dbReference>
<comment type="cofactor">
    <cofactor evidence="1">
        <name>Mo-bis(molybdopterin guanine dinucleotide)</name>
        <dbReference type="ChEBI" id="CHEBI:60539"/>
    </cofactor>
</comment>
<dbReference type="InterPro" id="IPR050612">
    <property type="entry name" value="Prok_Mopterin_Oxidored"/>
</dbReference>
<evidence type="ECO:0000259" key="8">
    <source>
        <dbReference type="Pfam" id="PF01568"/>
    </source>
</evidence>
<accession>A0ABW1U0C1</accession>
<comment type="caution">
    <text evidence="10">The sequence shown here is derived from an EMBL/GenBank/DDBJ whole genome shotgun (WGS) entry which is preliminary data.</text>
</comment>
<reference evidence="11" key="1">
    <citation type="journal article" date="2019" name="Int. J. Syst. Evol. Microbiol.">
        <title>The Global Catalogue of Microorganisms (GCM) 10K type strain sequencing project: providing services to taxonomists for standard genome sequencing and annotation.</title>
        <authorList>
            <consortium name="The Broad Institute Genomics Platform"/>
            <consortium name="The Broad Institute Genome Sequencing Center for Infectious Disease"/>
            <person name="Wu L."/>
            <person name="Ma J."/>
        </authorList>
    </citation>
    <scope>NUCLEOTIDE SEQUENCE [LARGE SCALE GENOMIC DNA]</scope>
    <source>
        <strain evidence="11">CCUG 39402</strain>
    </source>
</reference>
<dbReference type="Proteomes" id="UP001596270">
    <property type="component" value="Unassembled WGS sequence"/>
</dbReference>
<gene>
    <name evidence="10" type="ORF">ACFQND_18900</name>
</gene>
<keyword evidence="6" id="KW-0560">Oxidoreductase</keyword>
<keyword evidence="3" id="KW-0500">Molybdenum</keyword>
<dbReference type="Pfam" id="PF00384">
    <property type="entry name" value="Molybdopterin"/>
    <property type="match status" value="1"/>
</dbReference>
<dbReference type="Gene3D" id="3.40.50.740">
    <property type="match status" value="1"/>
</dbReference>
<dbReference type="SUPFAM" id="SSF50692">
    <property type="entry name" value="ADC-like"/>
    <property type="match status" value="1"/>
</dbReference>
<comment type="similarity">
    <text evidence="2">Belongs to the prokaryotic molybdopterin-containing oxidoreductase family.</text>
</comment>
<dbReference type="InterPro" id="IPR006657">
    <property type="entry name" value="MoPterin_dinucl-bd_dom"/>
</dbReference>
<dbReference type="InterPro" id="IPR041460">
    <property type="entry name" value="Molybdopterin_N"/>
</dbReference>
<feature type="domain" description="Molybdopterin oxidoreductase" evidence="7">
    <location>
        <begin position="66"/>
        <end position="528"/>
    </location>
</feature>
<evidence type="ECO:0000256" key="2">
    <source>
        <dbReference type="ARBA" id="ARBA00010312"/>
    </source>
</evidence>
<sequence length="792" mass="86825">MKTDPKPPQHTPYGGAKAHSYTATHWGIYEVRYREGEAVALEGFARDPSPSPIGLGMLDAVKGPLRVQRPAVRRNWLAAARGETTDAQRGLRGQEEFVEVSWDEALDLVAGELQRVRQAHGNTAIFGGSYGWSSAGRFHHAQSQVHRFLNSVGGYVRHADSYSLGAARVLMPHIVAPMDEMHTLHTSWSVLEKHTTLFVSFGGVPAKNAQVSSGGVGEHVVPQALRRLDKAGVKFINISPVRNDIDTGGEVEWIPIRPNTDAALILALACTLYQEGLHDPAFLAQHCVGFDKVHPYLTGATDGIVKDAKWAANITGIPAERIVALARAMAANRTMLTMAWSLQRSHHGEQPFWSLVTLASMLGQIGLPGGGFGVGYGTTNMIGNANAKFSGPTLPQGKNAVREFIPVSRITDMLEKPGETFDYNGEKHRYPDIRLIYWAGGNPFHHHQDLNRMLGAWQSKPETIIVNEQFWTPAAKLADIVLPATTGLERNDIGYASRERFMVAMKQAMDPVGEARDDYDIFTALAERMGAREVFTEGMNSFQWLEKLYEQSRERATRAGLSLPPFDEFWQGDLLDLSVENKDVVMFQDFRSDPVAHPLNTPSGRIELFSERIAGFAYADCPGQAQWFEPVEWLGSSKAVAHPLHLLTDQPFTKLHSQYDHAAYSAGNKIGGREPITLARTDAHARGLAEGDLVRVFNDRGACLAAVRLSDDIHTGVAKLSTGAWFDPSGWRASGAGNLEKHGNPNVLTLDIGASSLSQGCIAQTCLVQVERYQGTAPQMSAYALPQMMVQV</sequence>
<keyword evidence="4" id="KW-0479">Metal-binding</keyword>
<dbReference type="PANTHER" id="PTHR43742">
    <property type="entry name" value="TRIMETHYLAMINE-N-OXIDE REDUCTASE"/>
    <property type="match status" value="1"/>
</dbReference>
<dbReference type="InterPro" id="IPR006655">
    <property type="entry name" value="Mopterin_OxRdtase_prok_CS"/>
</dbReference>
<evidence type="ECO:0000256" key="1">
    <source>
        <dbReference type="ARBA" id="ARBA00001942"/>
    </source>
</evidence>
<proteinExistence type="inferred from homology"/>
<keyword evidence="5" id="KW-0574">Periplasm</keyword>
<protein>
    <submittedName>
        <fullName evidence="10">Molybdopterin guanine dinucleotide-containing S/N-oxide reductase</fullName>
    </submittedName>
</protein>
<dbReference type="PROSITE" id="PS00490">
    <property type="entry name" value="MOLYBDOPTERIN_PROK_2"/>
    <property type="match status" value="1"/>
</dbReference>
<dbReference type="RefSeq" id="WP_371437035.1">
    <property type="nucleotide sequence ID" value="NZ_JBHSRS010000082.1"/>
</dbReference>
<evidence type="ECO:0000313" key="11">
    <source>
        <dbReference type="Proteomes" id="UP001596270"/>
    </source>
</evidence>
<evidence type="ECO:0000256" key="5">
    <source>
        <dbReference type="ARBA" id="ARBA00022764"/>
    </source>
</evidence>